<organism evidence="4 5">
    <name type="scientific">Bifidobacterium pseudocatenulatum</name>
    <dbReference type="NCBI Taxonomy" id="28026"/>
    <lineage>
        <taxon>Bacteria</taxon>
        <taxon>Bacillati</taxon>
        <taxon>Actinomycetota</taxon>
        <taxon>Actinomycetes</taxon>
        <taxon>Bifidobacteriales</taxon>
        <taxon>Bifidobacteriaceae</taxon>
        <taxon>Bifidobacterium</taxon>
    </lineage>
</organism>
<proteinExistence type="predicted"/>
<dbReference type="InterPro" id="IPR036514">
    <property type="entry name" value="SGNH_hydro_sf"/>
</dbReference>
<feature type="region of interest" description="Disordered" evidence="2">
    <location>
        <begin position="38"/>
        <end position="61"/>
    </location>
</feature>
<evidence type="ECO:0000313" key="5">
    <source>
        <dbReference type="Proteomes" id="UP000331308"/>
    </source>
</evidence>
<evidence type="ECO:0000259" key="3">
    <source>
        <dbReference type="Pfam" id="PF03629"/>
    </source>
</evidence>
<dbReference type="AlphaFoldDB" id="A0AAX3IWR3"/>
<dbReference type="Proteomes" id="UP000331308">
    <property type="component" value="Unassembled WGS sequence"/>
</dbReference>
<dbReference type="SUPFAM" id="SSF52266">
    <property type="entry name" value="SGNH hydrolase"/>
    <property type="match status" value="1"/>
</dbReference>
<name>A0AAX3IWR3_BIFPS</name>
<gene>
    <name evidence="4" type="ORF">BPLFYP29_01087</name>
</gene>
<evidence type="ECO:0000313" key="4">
    <source>
        <dbReference type="EMBL" id="VUX63689.1"/>
    </source>
</evidence>
<dbReference type="PANTHER" id="PTHR22901:SF0">
    <property type="entry name" value="SIALATE O-ACETYLESTERASE"/>
    <property type="match status" value="1"/>
</dbReference>
<dbReference type="GO" id="GO:0001681">
    <property type="term" value="F:sialate O-acetylesterase activity"/>
    <property type="evidence" value="ECO:0007669"/>
    <property type="project" value="InterPro"/>
</dbReference>
<protein>
    <recommendedName>
        <fullName evidence="3">Sialate O-acetylesterase domain-containing protein</fullName>
    </recommendedName>
</protein>
<accession>A0AAX3IWR3</accession>
<dbReference type="InterPro" id="IPR005181">
    <property type="entry name" value="SASA"/>
</dbReference>
<dbReference type="InterPro" id="IPR039329">
    <property type="entry name" value="SIAE"/>
</dbReference>
<dbReference type="PROSITE" id="PS51257">
    <property type="entry name" value="PROKAR_LIPOPROTEIN"/>
    <property type="match status" value="1"/>
</dbReference>
<dbReference type="Pfam" id="PF03629">
    <property type="entry name" value="SASA"/>
    <property type="match status" value="1"/>
</dbReference>
<dbReference type="GO" id="GO:0005975">
    <property type="term" value="P:carbohydrate metabolic process"/>
    <property type="evidence" value="ECO:0007669"/>
    <property type="project" value="TreeGrafter"/>
</dbReference>
<dbReference type="Gene3D" id="3.40.50.1110">
    <property type="entry name" value="SGNH hydrolase"/>
    <property type="match status" value="1"/>
</dbReference>
<feature type="domain" description="Sialate O-acetylesterase" evidence="3">
    <location>
        <begin position="167"/>
        <end position="417"/>
    </location>
</feature>
<evidence type="ECO:0000256" key="2">
    <source>
        <dbReference type="SAM" id="MobiDB-lite"/>
    </source>
</evidence>
<sequence length="568" mass="60910">MKKKRLARVIIAAVVTAAILVAIIVGCGPKWGDGSANVNGSNSNSSNSASDNVSSNDNAAQSNNNYATRITVKLPSYYLENMVFQRGKTLIVKGTATTSQRGKVVDPTQLITTISQGKKSASAQAKISKNGDFTCTLPKQKASLKPYSLTILYNETTLLTLKNVYVGDVFIAAGQSNMELNYSQYYEGSGNSYNFGGGLITTDDLPKQLSDNNVHFVASANSSKGTDFPLRDVNEQAGTWLEATADNSQHFSYLAQQFAMQLRAAHPNVPIGIIQTAWGGTPIRRHVQGGDIYANHIAPLEGFHVAGVLWYQGCNDSTNEATALAYESQMTLLINQYREVFDQDDLPFLYVQLARWPGYQYTQNVRFAQLNTLSNAGLRNAFNVAMTVSLDTDKGTSTLIHPLGKDILGARMAAQYLAMSEGRTIPNGPLIAHAKHASDGTIVLSFQNGTATGLQAEKPNYSKTASATVPDYDANPDATPLNGISNVATPTSTPLQGFEIADDSGKWVSATATATIKGDQIVLSAADGSSNCNAVTQVRYWWSGNPVISSLLYNDLGLPASPFIAVVE</sequence>
<reference evidence="4 5" key="1">
    <citation type="submission" date="2019-07" db="EMBL/GenBank/DDBJ databases">
        <authorList>
            <person name="Chang H.-W."/>
            <person name="Raman A."/>
            <person name="Venkatesh S."/>
            <person name="Gehrig J."/>
        </authorList>
    </citation>
    <scope>NUCLEOTIDE SEQUENCE [LARGE SCALE GENOMIC DNA]</scope>
    <source>
        <strain evidence="4">Bifidobacterium_pseudocatenulatum_LFYP_29</strain>
    </source>
</reference>
<keyword evidence="1" id="KW-0378">Hydrolase</keyword>
<evidence type="ECO:0000256" key="1">
    <source>
        <dbReference type="ARBA" id="ARBA00022801"/>
    </source>
</evidence>
<comment type="caution">
    <text evidence="4">The sequence shown here is derived from an EMBL/GenBank/DDBJ whole genome shotgun (WGS) entry which is preliminary data.</text>
</comment>
<dbReference type="PANTHER" id="PTHR22901">
    <property type="entry name" value="SIALATE O-ACETYLESTERASE"/>
    <property type="match status" value="1"/>
</dbReference>
<dbReference type="EMBL" id="CABHOD010000006">
    <property type="protein sequence ID" value="VUX63689.1"/>
    <property type="molecule type" value="Genomic_DNA"/>
</dbReference>